<dbReference type="InterPro" id="IPR012674">
    <property type="entry name" value="Calycin"/>
</dbReference>
<feature type="compositionally biased region" description="Gly residues" evidence="2">
    <location>
        <begin position="134"/>
        <end position="144"/>
    </location>
</feature>
<reference evidence="4" key="1">
    <citation type="submission" date="2023-06" db="EMBL/GenBank/DDBJ databases">
        <title>Reference genome for the Northern bat (Eptesicus nilssonii), a most northern bat species.</title>
        <authorList>
            <person name="Laine V.N."/>
            <person name="Pulliainen A.T."/>
            <person name="Lilley T.M."/>
        </authorList>
    </citation>
    <scope>NUCLEOTIDE SEQUENCE</scope>
    <source>
        <strain evidence="4">BLF_Eptnil</strain>
        <tissue evidence="4">Kidney</tissue>
    </source>
</reference>
<accession>A0AA40HNC6</accession>
<feature type="domain" description="Lipocalin/cytosolic fatty-acid binding" evidence="3">
    <location>
        <begin position="240"/>
        <end position="365"/>
    </location>
</feature>
<dbReference type="InterPro" id="IPR002345">
    <property type="entry name" value="Lipocalin"/>
</dbReference>
<feature type="compositionally biased region" description="Basic residues" evidence="2">
    <location>
        <begin position="59"/>
        <end position="68"/>
    </location>
</feature>
<dbReference type="PANTHER" id="PTHR11430:SF71">
    <property type="entry name" value="EPIDIDYMAL-SPECIFIC LIPOCALIN-5"/>
    <property type="match status" value="1"/>
</dbReference>
<evidence type="ECO:0000313" key="4">
    <source>
        <dbReference type="EMBL" id="KAK1333920.1"/>
    </source>
</evidence>
<comment type="similarity">
    <text evidence="1">Belongs to the calycin superfamily. Lipocalin family.</text>
</comment>
<proteinExistence type="inferred from homology"/>
<protein>
    <recommendedName>
        <fullName evidence="3">Lipocalin/cytosolic fatty-acid binding domain-containing protein</fullName>
    </recommendedName>
</protein>
<dbReference type="PRINTS" id="PR00179">
    <property type="entry name" value="LIPOCALIN"/>
</dbReference>
<evidence type="ECO:0000256" key="1">
    <source>
        <dbReference type="ARBA" id="ARBA00006889"/>
    </source>
</evidence>
<dbReference type="GO" id="GO:0036094">
    <property type="term" value="F:small molecule binding"/>
    <property type="evidence" value="ECO:0007669"/>
    <property type="project" value="InterPro"/>
</dbReference>
<feature type="compositionally biased region" description="Low complexity" evidence="2">
    <location>
        <begin position="11"/>
        <end position="24"/>
    </location>
</feature>
<dbReference type="SUPFAM" id="SSF50814">
    <property type="entry name" value="Lipocalins"/>
    <property type="match status" value="1"/>
</dbReference>
<name>A0AA40HNC6_CNENI</name>
<sequence length="424" mass="44730">MGHHGGSWGLPARGTAGPGAATPTFRRRPSPQSDAAPADHARPALSCRLTPEPSTALRPRTHRLRAPSRGREGSGPVGSYPEGPTADAPCSVGGSPSGLRGGVLAGPPCAAHRPNEASPPCPGAHGEDINQAGTRGGGSGGSGVGAAACRLAMKGPVLLALLGLCVTLAAGRRSSVVKDFDFDKVGSSGRPLWGGLLPGRARESSRTGAPWTFRTAVRSGRRGARSRRPCLQPLHPPQFSGFWYEIAFASKLHEPKARKVVAVLVEWEGGHLALTTSHEDETGCVKDKRLAMKGDVPGKFKLPKEFGDKEISVVSTDYETYAIMDVQLHRGAASIGVLKLYSRALEHDKEVLKKFHQAAKDYGLSPKDVHLNTWDSECCAPPAPPRPPAPRSASLSLSSTVTCANLLRPSISPSHRTWKERSGV</sequence>
<dbReference type="EMBL" id="JAULJE010000015">
    <property type="protein sequence ID" value="KAK1333920.1"/>
    <property type="molecule type" value="Genomic_DNA"/>
</dbReference>
<gene>
    <name evidence="4" type="ORF">QTO34_004918</name>
</gene>
<dbReference type="PANTHER" id="PTHR11430">
    <property type="entry name" value="LIPOCALIN"/>
    <property type="match status" value="1"/>
</dbReference>
<feature type="compositionally biased region" description="Gly residues" evidence="2">
    <location>
        <begin position="95"/>
        <end position="104"/>
    </location>
</feature>
<keyword evidence="5" id="KW-1185">Reference proteome</keyword>
<dbReference type="InterPro" id="IPR000566">
    <property type="entry name" value="Lipocln_cytosolic_FA-bd_dom"/>
</dbReference>
<evidence type="ECO:0000313" key="5">
    <source>
        <dbReference type="Proteomes" id="UP001177744"/>
    </source>
</evidence>
<evidence type="ECO:0000256" key="2">
    <source>
        <dbReference type="SAM" id="MobiDB-lite"/>
    </source>
</evidence>
<organism evidence="4 5">
    <name type="scientific">Cnephaeus nilssonii</name>
    <name type="common">Northern bat</name>
    <name type="synonym">Eptesicus nilssonii</name>
    <dbReference type="NCBI Taxonomy" id="3371016"/>
    <lineage>
        <taxon>Eukaryota</taxon>
        <taxon>Metazoa</taxon>
        <taxon>Chordata</taxon>
        <taxon>Craniata</taxon>
        <taxon>Vertebrata</taxon>
        <taxon>Euteleostomi</taxon>
        <taxon>Mammalia</taxon>
        <taxon>Eutheria</taxon>
        <taxon>Laurasiatheria</taxon>
        <taxon>Chiroptera</taxon>
        <taxon>Yangochiroptera</taxon>
        <taxon>Vespertilionidae</taxon>
        <taxon>Cnephaeus</taxon>
    </lineage>
</organism>
<evidence type="ECO:0000259" key="3">
    <source>
        <dbReference type="Pfam" id="PF00061"/>
    </source>
</evidence>
<dbReference type="Proteomes" id="UP001177744">
    <property type="component" value="Unassembled WGS sequence"/>
</dbReference>
<feature type="region of interest" description="Disordered" evidence="2">
    <location>
        <begin position="1"/>
        <end position="144"/>
    </location>
</feature>
<comment type="caution">
    <text evidence="4">The sequence shown here is derived from an EMBL/GenBank/DDBJ whole genome shotgun (WGS) entry which is preliminary data.</text>
</comment>
<dbReference type="Gene3D" id="2.40.128.20">
    <property type="match status" value="1"/>
</dbReference>
<dbReference type="AlphaFoldDB" id="A0AA40HNC6"/>
<dbReference type="Pfam" id="PF00061">
    <property type="entry name" value="Lipocalin"/>
    <property type="match status" value="1"/>
</dbReference>